<sequence length="216" mass="23261">MAFPADVAGEFETHVTVRCAEAEVGRLAEWAGARGAGVTHIVLGRGEVVSQPMVTVRARTTLEAARSAGAVWAGAARSAGFEVVRVKIEAAPWHPGVPRTDADAAAMAASYHFEHHVKVLLEPAVDTRELADIAVRHDAHLSHNARRVRDDGRAERFVTQRCRGVGDATAERALAALTAELRDGGYAIHSVEREFVVHDDHEALDRGWIDEAAARA</sequence>
<evidence type="ECO:0000313" key="2">
    <source>
        <dbReference type="Proteomes" id="UP001500466"/>
    </source>
</evidence>
<evidence type="ECO:0000313" key="1">
    <source>
        <dbReference type="EMBL" id="GAA4993441.1"/>
    </source>
</evidence>
<accession>A0ABP9IB26</accession>
<gene>
    <name evidence="1" type="ORF">GCM10023205_77640</name>
</gene>
<name>A0ABP9IB26_9ACTN</name>
<organism evidence="1 2">
    <name type="scientific">Yinghuangia aomiensis</name>
    <dbReference type="NCBI Taxonomy" id="676205"/>
    <lineage>
        <taxon>Bacteria</taxon>
        <taxon>Bacillati</taxon>
        <taxon>Actinomycetota</taxon>
        <taxon>Actinomycetes</taxon>
        <taxon>Kitasatosporales</taxon>
        <taxon>Streptomycetaceae</taxon>
        <taxon>Yinghuangia</taxon>
    </lineage>
</organism>
<evidence type="ECO:0008006" key="3">
    <source>
        <dbReference type="Google" id="ProtNLM"/>
    </source>
</evidence>
<dbReference type="EMBL" id="BAABHS010000049">
    <property type="protein sequence ID" value="GAA4993441.1"/>
    <property type="molecule type" value="Genomic_DNA"/>
</dbReference>
<proteinExistence type="predicted"/>
<comment type="caution">
    <text evidence="1">The sequence shown here is derived from an EMBL/GenBank/DDBJ whole genome shotgun (WGS) entry which is preliminary data.</text>
</comment>
<dbReference type="Proteomes" id="UP001500466">
    <property type="component" value="Unassembled WGS sequence"/>
</dbReference>
<keyword evidence="2" id="KW-1185">Reference proteome</keyword>
<protein>
    <recommendedName>
        <fullName evidence="3">Ankyrin</fullName>
    </recommendedName>
</protein>
<reference evidence="2" key="1">
    <citation type="journal article" date="2019" name="Int. J. Syst. Evol. Microbiol.">
        <title>The Global Catalogue of Microorganisms (GCM) 10K type strain sequencing project: providing services to taxonomists for standard genome sequencing and annotation.</title>
        <authorList>
            <consortium name="The Broad Institute Genomics Platform"/>
            <consortium name="The Broad Institute Genome Sequencing Center for Infectious Disease"/>
            <person name="Wu L."/>
            <person name="Ma J."/>
        </authorList>
    </citation>
    <scope>NUCLEOTIDE SEQUENCE [LARGE SCALE GENOMIC DNA]</scope>
    <source>
        <strain evidence="2">JCM 17986</strain>
    </source>
</reference>